<dbReference type="EMBL" id="SSFD01000030">
    <property type="protein sequence ID" value="TXH91651.1"/>
    <property type="molecule type" value="Genomic_DNA"/>
</dbReference>
<name>A0A5C7T9R6_THASP</name>
<sequence length="106" mass="11964">MFVRIRRLRYAGRRIPDHEADRPEHQTTGDLHSFGGRFELHPPLANAGPRDVLHDARVIGIGPGVGGMLVRGFEEHRGAAVLQEWEVTPLETVVGADGLRRWNWPR</sequence>
<dbReference type="RefSeq" id="WP_276656641.1">
    <property type="nucleotide sequence ID" value="NZ_SSFD01000030.1"/>
</dbReference>
<feature type="region of interest" description="Disordered" evidence="1">
    <location>
        <begin position="16"/>
        <end position="35"/>
    </location>
</feature>
<protein>
    <submittedName>
        <fullName evidence="2">Uncharacterized protein</fullName>
    </submittedName>
</protein>
<comment type="caution">
    <text evidence="2">The sequence shown here is derived from an EMBL/GenBank/DDBJ whole genome shotgun (WGS) entry which is preliminary data.</text>
</comment>
<proteinExistence type="predicted"/>
<organism evidence="2 3">
    <name type="scientific">Thauera aminoaromatica</name>
    <dbReference type="NCBI Taxonomy" id="164330"/>
    <lineage>
        <taxon>Bacteria</taxon>
        <taxon>Pseudomonadati</taxon>
        <taxon>Pseudomonadota</taxon>
        <taxon>Betaproteobacteria</taxon>
        <taxon>Rhodocyclales</taxon>
        <taxon>Zoogloeaceae</taxon>
        <taxon>Thauera</taxon>
    </lineage>
</organism>
<feature type="compositionally biased region" description="Basic and acidic residues" evidence="1">
    <location>
        <begin position="16"/>
        <end position="27"/>
    </location>
</feature>
<dbReference type="Proteomes" id="UP000321192">
    <property type="component" value="Unassembled WGS sequence"/>
</dbReference>
<accession>A0A5C7T9R6</accession>
<gene>
    <name evidence="2" type="ORF">E6Q80_02080</name>
</gene>
<dbReference type="AlphaFoldDB" id="A0A5C7T9R6"/>
<evidence type="ECO:0000313" key="3">
    <source>
        <dbReference type="Proteomes" id="UP000321192"/>
    </source>
</evidence>
<reference evidence="2 3" key="1">
    <citation type="submission" date="2018-09" db="EMBL/GenBank/DDBJ databases">
        <title>Metagenome Assembled Genomes from an Advanced Water Purification Facility.</title>
        <authorList>
            <person name="Stamps B.W."/>
            <person name="Spear J.R."/>
        </authorList>
    </citation>
    <scope>NUCLEOTIDE SEQUENCE [LARGE SCALE GENOMIC DNA]</scope>
    <source>
        <strain evidence="2">Bin_27_1</strain>
    </source>
</reference>
<evidence type="ECO:0000313" key="2">
    <source>
        <dbReference type="EMBL" id="TXH91651.1"/>
    </source>
</evidence>
<evidence type="ECO:0000256" key="1">
    <source>
        <dbReference type="SAM" id="MobiDB-lite"/>
    </source>
</evidence>